<comment type="caution">
    <text evidence="2">The sequence shown here is derived from an EMBL/GenBank/DDBJ whole genome shotgun (WGS) entry which is preliminary data.</text>
</comment>
<feature type="transmembrane region" description="Helical" evidence="1">
    <location>
        <begin position="170"/>
        <end position="192"/>
    </location>
</feature>
<dbReference type="AlphaFoldDB" id="A0A939DUB9"/>
<feature type="transmembrane region" description="Helical" evidence="1">
    <location>
        <begin position="137"/>
        <end position="158"/>
    </location>
</feature>
<protein>
    <submittedName>
        <fullName evidence="2">Uncharacterized protein</fullName>
    </submittedName>
</protein>
<sequence length="210" mass="21707">MRGRRLTWLAGGIGLIVCGVFGMSTGALSGIPGASTVIVLLSDLSWAAAILLLAIGLVREDSVVARKPLGMAAAAVVALWPAIDTLVNLAAGSQLGPDAAFWPIWSYLSWVVPLMFGLIAATQVARAGVVPTPWNWAPLWALGIRTVTSLIPALVAVASPNTFMTMGDVLPLLGTLGYVPITFGLGVLAVALSTRTRSATVPVFDSCTAK</sequence>
<proteinExistence type="predicted"/>
<dbReference type="Proteomes" id="UP000664385">
    <property type="component" value="Unassembled WGS sequence"/>
</dbReference>
<keyword evidence="1" id="KW-1133">Transmembrane helix</keyword>
<name>A0A939DUB9_9MICO</name>
<keyword evidence="1" id="KW-0472">Membrane</keyword>
<reference evidence="2" key="1">
    <citation type="submission" date="2020-12" db="EMBL/GenBank/DDBJ databases">
        <title>PHA producing bacteria isolated from mangrove.</title>
        <authorList>
            <person name="Zheng W."/>
            <person name="Yu S."/>
            <person name="Huang Y."/>
        </authorList>
    </citation>
    <scope>NUCLEOTIDE SEQUENCE</scope>
    <source>
        <strain evidence="2">GN8-5</strain>
    </source>
</reference>
<organism evidence="2 3">
    <name type="scientific">Microbacterium esteraromaticum</name>
    <dbReference type="NCBI Taxonomy" id="57043"/>
    <lineage>
        <taxon>Bacteria</taxon>
        <taxon>Bacillati</taxon>
        <taxon>Actinomycetota</taxon>
        <taxon>Actinomycetes</taxon>
        <taxon>Micrococcales</taxon>
        <taxon>Microbacteriaceae</taxon>
        <taxon>Microbacterium</taxon>
    </lineage>
</organism>
<gene>
    <name evidence="2" type="ORF">JF543_04175</name>
</gene>
<feature type="transmembrane region" description="Helical" evidence="1">
    <location>
        <begin position="37"/>
        <end position="58"/>
    </location>
</feature>
<dbReference type="EMBL" id="JAEMWU010000001">
    <property type="protein sequence ID" value="MBN8205152.1"/>
    <property type="molecule type" value="Genomic_DNA"/>
</dbReference>
<accession>A0A939DUB9</accession>
<evidence type="ECO:0000313" key="3">
    <source>
        <dbReference type="Proteomes" id="UP000664385"/>
    </source>
</evidence>
<dbReference type="RefSeq" id="WP_206821057.1">
    <property type="nucleotide sequence ID" value="NZ_JAEKJQ010000001.1"/>
</dbReference>
<evidence type="ECO:0000313" key="2">
    <source>
        <dbReference type="EMBL" id="MBN8205152.1"/>
    </source>
</evidence>
<keyword evidence="1" id="KW-0812">Transmembrane</keyword>
<feature type="transmembrane region" description="Helical" evidence="1">
    <location>
        <begin position="70"/>
        <end position="92"/>
    </location>
</feature>
<evidence type="ECO:0000256" key="1">
    <source>
        <dbReference type="SAM" id="Phobius"/>
    </source>
</evidence>
<feature type="transmembrane region" description="Helical" evidence="1">
    <location>
        <begin position="7"/>
        <end position="31"/>
    </location>
</feature>
<feature type="transmembrane region" description="Helical" evidence="1">
    <location>
        <begin position="104"/>
        <end position="125"/>
    </location>
</feature>